<dbReference type="GO" id="GO:0003700">
    <property type="term" value="F:DNA-binding transcription factor activity"/>
    <property type="evidence" value="ECO:0007669"/>
    <property type="project" value="InterPro"/>
</dbReference>
<keyword evidence="2" id="KW-0238">DNA-binding</keyword>
<dbReference type="STRING" id="398578.Daci_4554"/>
<dbReference type="PANTHER" id="PTHR43537:SF49">
    <property type="entry name" value="TRANSCRIPTIONAL REGULATORY PROTEIN"/>
    <property type="match status" value="1"/>
</dbReference>
<dbReference type="InterPro" id="IPR036388">
    <property type="entry name" value="WH-like_DNA-bd_sf"/>
</dbReference>
<evidence type="ECO:0000313" key="6">
    <source>
        <dbReference type="EMBL" id="ABX37183.1"/>
    </source>
</evidence>
<sequence length="325" mass="36567">MKTSTQLCSQILALARSEQWDSGTHLAAQGLADRLRVSRQPVNEALQQLEEQGVVRRERNRGFFLALPHDRIPAELLAEAAAGDQDLTEAIYFRIAEDRLRASLPESVTEAALRTRYGLSKAQLAAVLNRISQEGWIERKPGYGWTFAAMLTTPDSLLQSYRLRMALEPAALLEPGYRLDRAVLQRCRAAEIHLLEGGIATDPADRIHDRGVNFHESLVEASGNVFFIDTIRRVNRVRRLLSYRSMQDRARYREHCEQHLNILELLGRERNEEASLAMREHLASTLRNLASISDLLGPGAASPEPSRTSSRIPSRTSSTPRRASR</sequence>
<dbReference type="InterPro" id="IPR008920">
    <property type="entry name" value="TF_FadR/GntR_C"/>
</dbReference>
<dbReference type="SMART" id="SM00345">
    <property type="entry name" value="HTH_GNTR"/>
    <property type="match status" value="2"/>
</dbReference>
<feature type="domain" description="HTH gntR-type" evidence="5">
    <location>
        <begin position="1"/>
        <end position="68"/>
    </location>
</feature>
<evidence type="ECO:0000256" key="3">
    <source>
        <dbReference type="ARBA" id="ARBA00023163"/>
    </source>
</evidence>
<dbReference type="InterPro" id="IPR000524">
    <property type="entry name" value="Tscrpt_reg_HTH_GntR"/>
</dbReference>
<dbReference type="GO" id="GO:0003677">
    <property type="term" value="F:DNA binding"/>
    <property type="evidence" value="ECO:0007669"/>
    <property type="project" value="UniProtKB-KW"/>
</dbReference>
<dbReference type="GeneID" id="24119084"/>
<organism evidence="6 7">
    <name type="scientific">Delftia acidovorans (strain DSM 14801 / SPH-1)</name>
    <dbReference type="NCBI Taxonomy" id="398578"/>
    <lineage>
        <taxon>Bacteria</taxon>
        <taxon>Pseudomonadati</taxon>
        <taxon>Pseudomonadota</taxon>
        <taxon>Betaproteobacteria</taxon>
        <taxon>Burkholderiales</taxon>
        <taxon>Comamonadaceae</taxon>
        <taxon>Delftia</taxon>
    </lineage>
</organism>
<dbReference type="HOGENOM" id="CLU_059389_0_0_4"/>
<reference evidence="6 7" key="1">
    <citation type="journal article" date="2004" name="Appl. Environ. Microbiol.">
        <title>Mineralization of individual congeners of linear alkylbenzenesulfonate by defined pairs of heterotrophic bacteria.</title>
        <authorList>
            <person name="Schleheck D."/>
            <person name="Knepper T.P."/>
            <person name="Fischer K."/>
            <person name="Cook A.M."/>
        </authorList>
    </citation>
    <scope>NUCLEOTIDE SEQUENCE [LARGE SCALE GENOMIC DNA]</scope>
    <source>
        <strain evidence="7">DSM 14801 / SPH-1</strain>
    </source>
</reference>
<dbReference type="PROSITE" id="PS50949">
    <property type="entry name" value="HTH_GNTR"/>
    <property type="match status" value="1"/>
</dbReference>
<dbReference type="InterPro" id="IPR011711">
    <property type="entry name" value="GntR_C"/>
</dbReference>
<dbReference type="EMBL" id="CP000884">
    <property type="protein sequence ID" value="ABX37183.1"/>
    <property type="molecule type" value="Genomic_DNA"/>
</dbReference>
<evidence type="ECO:0000313" key="7">
    <source>
        <dbReference type="Proteomes" id="UP000000784"/>
    </source>
</evidence>
<proteinExistence type="predicted"/>
<name>A9C372_DELAS</name>
<protein>
    <submittedName>
        <fullName evidence="6">Transcriptional regulator, GntR family</fullName>
    </submittedName>
</protein>
<keyword evidence="7" id="KW-1185">Reference proteome</keyword>
<dbReference type="SUPFAM" id="SSF48008">
    <property type="entry name" value="GntR ligand-binding domain-like"/>
    <property type="match status" value="1"/>
</dbReference>
<dbReference type="eggNOG" id="COG1802">
    <property type="taxonomic scope" value="Bacteria"/>
</dbReference>
<dbReference type="InterPro" id="IPR036390">
    <property type="entry name" value="WH_DNA-bd_sf"/>
</dbReference>
<dbReference type="Gene3D" id="1.20.120.530">
    <property type="entry name" value="GntR ligand-binding domain-like"/>
    <property type="match status" value="1"/>
</dbReference>
<dbReference type="Pfam" id="PF07729">
    <property type="entry name" value="FCD"/>
    <property type="match status" value="1"/>
</dbReference>
<dbReference type="SMART" id="SM00895">
    <property type="entry name" value="FCD"/>
    <property type="match status" value="1"/>
</dbReference>
<dbReference type="KEGG" id="dac:Daci_4554"/>
<evidence type="ECO:0000259" key="5">
    <source>
        <dbReference type="PROSITE" id="PS50949"/>
    </source>
</evidence>
<gene>
    <name evidence="6" type="ordered locus">Daci_4554</name>
</gene>
<evidence type="ECO:0000256" key="4">
    <source>
        <dbReference type="SAM" id="MobiDB-lite"/>
    </source>
</evidence>
<dbReference type="Proteomes" id="UP000000784">
    <property type="component" value="Chromosome"/>
</dbReference>
<feature type="compositionally biased region" description="Low complexity" evidence="4">
    <location>
        <begin position="302"/>
        <end position="325"/>
    </location>
</feature>
<dbReference type="eggNOG" id="COG2188">
    <property type="taxonomic scope" value="Bacteria"/>
</dbReference>
<evidence type="ECO:0000256" key="2">
    <source>
        <dbReference type="ARBA" id="ARBA00023125"/>
    </source>
</evidence>
<feature type="region of interest" description="Disordered" evidence="4">
    <location>
        <begin position="297"/>
        <end position="325"/>
    </location>
</feature>
<accession>A9C372</accession>
<keyword evidence="3" id="KW-0804">Transcription</keyword>
<dbReference type="AlphaFoldDB" id="A9C372"/>
<keyword evidence="1" id="KW-0805">Transcription regulation</keyword>
<dbReference type="RefSeq" id="WP_012206353.1">
    <property type="nucleotide sequence ID" value="NC_010002.1"/>
</dbReference>
<dbReference type="Gene3D" id="1.10.10.10">
    <property type="entry name" value="Winged helix-like DNA-binding domain superfamily/Winged helix DNA-binding domain"/>
    <property type="match status" value="2"/>
</dbReference>
<evidence type="ECO:0000256" key="1">
    <source>
        <dbReference type="ARBA" id="ARBA00023015"/>
    </source>
</evidence>
<dbReference type="Pfam" id="PF00392">
    <property type="entry name" value="GntR"/>
    <property type="match status" value="1"/>
</dbReference>
<reference evidence="7" key="2">
    <citation type="submission" date="2007-11" db="EMBL/GenBank/DDBJ databases">
        <title>Complete sequence of Delftia acidovorans DSM 14801 / SPH-1.</title>
        <authorList>
            <person name="Copeland A."/>
            <person name="Lucas S."/>
            <person name="Lapidus A."/>
            <person name="Barry K."/>
            <person name="Glavina del Rio T."/>
            <person name="Dalin E."/>
            <person name="Tice H."/>
            <person name="Pitluck S."/>
            <person name="Lowry S."/>
            <person name="Clum A."/>
            <person name="Schmutz J."/>
            <person name="Larimer F."/>
            <person name="Land M."/>
            <person name="Hauser L."/>
            <person name="Kyrpides N."/>
            <person name="Kim E."/>
            <person name="Schleheck D."/>
            <person name="Richardson P."/>
        </authorList>
    </citation>
    <scope>NUCLEOTIDE SEQUENCE [LARGE SCALE GENOMIC DNA]</scope>
    <source>
        <strain evidence="7">DSM 14801 / SPH-1</strain>
    </source>
</reference>
<dbReference type="PANTHER" id="PTHR43537">
    <property type="entry name" value="TRANSCRIPTIONAL REGULATOR, GNTR FAMILY"/>
    <property type="match status" value="1"/>
</dbReference>
<dbReference type="SUPFAM" id="SSF46785">
    <property type="entry name" value="Winged helix' DNA-binding domain"/>
    <property type="match status" value="1"/>
</dbReference>